<keyword evidence="3" id="KW-1185">Reference proteome</keyword>
<evidence type="ECO:0000256" key="1">
    <source>
        <dbReference type="SAM" id="MobiDB-lite"/>
    </source>
</evidence>
<comment type="caution">
    <text evidence="2">The sequence shown here is derived from an EMBL/GenBank/DDBJ whole genome shotgun (WGS) entry which is preliminary data.</text>
</comment>
<evidence type="ECO:0000313" key="2">
    <source>
        <dbReference type="EMBL" id="GAA4223415.1"/>
    </source>
</evidence>
<proteinExistence type="predicted"/>
<reference evidence="3" key="1">
    <citation type="journal article" date="2019" name="Int. J. Syst. Evol. Microbiol.">
        <title>The Global Catalogue of Microorganisms (GCM) 10K type strain sequencing project: providing services to taxonomists for standard genome sequencing and annotation.</title>
        <authorList>
            <consortium name="The Broad Institute Genomics Platform"/>
            <consortium name="The Broad Institute Genome Sequencing Center for Infectious Disease"/>
            <person name="Wu L."/>
            <person name="Ma J."/>
        </authorList>
    </citation>
    <scope>NUCLEOTIDE SEQUENCE [LARGE SCALE GENOMIC DNA]</scope>
    <source>
        <strain evidence="3">JCM 17440</strain>
    </source>
</reference>
<name>A0ABP8BRD2_9ACTN</name>
<dbReference type="EMBL" id="BAABAS010000001">
    <property type="protein sequence ID" value="GAA4223415.1"/>
    <property type="molecule type" value="Genomic_DNA"/>
</dbReference>
<feature type="compositionally biased region" description="Basic and acidic residues" evidence="1">
    <location>
        <begin position="48"/>
        <end position="65"/>
    </location>
</feature>
<dbReference type="Proteomes" id="UP001501710">
    <property type="component" value="Unassembled WGS sequence"/>
</dbReference>
<gene>
    <name evidence="2" type="ORF">GCM10022254_00470</name>
</gene>
<evidence type="ECO:0000313" key="3">
    <source>
        <dbReference type="Proteomes" id="UP001501710"/>
    </source>
</evidence>
<feature type="region of interest" description="Disordered" evidence="1">
    <location>
        <begin position="18"/>
        <end position="76"/>
    </location>
</feature>
<sequence length="76" mass="8378">MGDDEVVHTLRVAVRSAIELSHQPGQNNPEQYSTDPHGGGYHATIPPSEERPNTTDRYRPQDGGEKPPPGMACRDR</sequence>
<accession>A0ABP8BRD2</accession>
<feature type="compositionally biased region" description="Polar residues" evidence="1">
    <location>
        <begin position="23"/>
        <end position="34"/>
    </location>
</feature>
<organism evidence="2 3">
    <name type="scientific">Actinomadura meridiana</name>
    <dbReference type="NCBI Taxonomy" id="559626"/>
    <lineage>
        <taxon>Bacteria</taxon>
        <taxon>Bacillati</taxon>
        <taxon>Actinomycetota</taxon>
        <taxon>Actinomycetes</taxon>
        <taxon>Streptosporangiales</taxon>
        <taxon>Thermomonosporaceae</taxon>
        <taxon>Actinomadura</taxon>
    </lineage>
</organism>
<protein>
    <submittedName>
        <fullName evidence="2">Uncharacterized protein</fullName>
    </submittedName>
</protein>